<feature type="compositionally biased region" description="Low complexity" evidence="1">
    <location>
        <begin position="67"/>
        <end position="79"/>
    </location>
</feature>
<comment type="caution">
    <text evidence="2">The sequence shown here is derived from an EMBL/GenBank/DDBJ whole genome shotgun (WGS) entry which is preliminary data.</text>
</comment>
<organism evidence="2 3">
    <name type="scientific">Massariosphaeria phaeospora</name>
    <dbReference type="NCBI Taxonomy" id="100035"/>
    <lineage>
        <taxon>Eukaryota</taxon>
        <taxon>Fungi</taxon>
        <taxon>Dikarya</taxon>
        <taxon>Ascomycota</taxon>
        <taxon>Pezizomycotina</taxon>
        <taxon>Dothideomycetes</taxon>
        <taxon>Pleosporomycetidae</taxon>
        <taxon>Pleosporales</taxon>
        <taxon>Pleosporales incertae sedis</taxon>
        <taxon>Massariosphaeria</taxon>
    </lineage>
</organism>
<dbReference type="OrthoDB" id="248923at2759"/>
<name>A0A7C8IKC5_9PLEO</name>
<evidence type="ECO:0000313" key="2">
    <source>
        <dbReference type="EMBL" id="KAF2874987.1"/>
    </source>
</evidence>
<dbReference type="EMBL" id="JAADJZ010000005">
    <property type="protein sequence ID" value="KAF2874987.1"/>
    <property type="molecule type" value="Genomic_DNA"/>
</dbReference>
<reference evidence="2 3" key="1">
    <citation type="submission" date="2020-01" db="EMBL/GenBank/DDBJ databases">
        <authorList>
            <consortium name="DOE Joint Genome Institute"/>
            <person name="Haridas S."/>
            <person name="Albert R."/>
            <person name="Binder M."/>
            <person name="Bloem J."/>
            <person name="Labutti K."/>
            <person name="Salamov A."/>
            <person name="Andreopoulos B."/>
            <person name="Baker S.E."/>
            <person name="Barry K."/>
            <person name="Bills G."/>
            <person name="Bluhm B.H."/>
            <person name="Cannon C."/>
            <person name="Castanera R."/>
            <person name="Culley D.E."/>
            <person name="Daum C."/>
            <person name="Ezra D."/>
            <person name="Gonzalez J.B."/>
            <person name="Henrissat B."/>
            <person name="Kuo A."/>
            <person name="Liang C."/>
            <person name="Lipzen A."/>
            <person name="Lutzoni F."/>
            <person name="Magnuson J."/>
            <person name="Mondo S."/>
            <person name="Nolan M."/>
            <person name="Ohm R."/>
            <person name="Pangilinan J."/>
            <person name="Park H.-J.H."/>
            <person name="Ramirez L."/>
            <person name="Alfaro M."/>
            <person name="Sun H."/>
            <person name="Tritt A."/>
            <person name="Yoshinaga Y."/>
            <person name="Zwiers L.-H.L."/>
            <person name="Turgeon B.G."/>
            <person name="Goodwin S.B."/>
            <person name="Spatafora J.W."/>
            <person name="Crous P.W."/>
            <person name="Grigoriev I.V."/>
        </authorList>
    </citation>
    <scope>NUCLEOTIDE SEQUENCE [LARGE SCALE GENOMIC DNA]</scope>
    <source>
        <strain evidence="2 3">CBS 611.86</strain>
    </source>
</reference>
<protein>
    <submittedName>
        <fullName evidence="2">Uncharacterized protein</fullName>
    </submittedName>
</protein>
<gene>
    <name evidence="2" type="ORF">BDV95DRAFT_304837</name>
</gene>
<keyword evidence="3" id="KW-1185">Reference proteome</keyword>
<evidence type="ECO:0000313" key="3">
    <source>
        <dbReference type="Proteomes" id="UP000481861"/>
    </source>
</evidence>
<feature type="region of interest" description="Disordered" evidence="1">
    <location>
        <begin position="105"/>
        <end position="136"/>
    </location>
</feature>
<accession>A0A7C8IKC5</accession>
<sequence length="264" mass="28228">MAPLDNATARTTATMKLKRSKTDISDLATPADELTTPDRCAGQPRTKRVFSFRKLTPAGQKKRLAQSSKSSIDKTSISSPIVDPKHPIALPSPTWDLTAVTPPPSLFPSSSSSSGRNTACSARPGLAHGHSASAPTSGISTPYNHLSSLPSRLPPSILAACGFEIAPGAQPGPLEQIPESPFNTAYAELHRKALLKCIGKMEHARLQPPPNVGTKSRAIQQAQEMEMLTAERAKRSGDDPPPYDFFELIGKGAYGRVFKGFVFT</sequence>
<feature type="region of interest" description="Disordered" evidence="1">
    <location>
        <begin position="1"/>
        <end position="21"/>
    </location>
</feature>
<dbReference type="Proteomes" id="UP000481861">
    <property type="component" value="Unassembled WGS sequence"/>
</dbReference>
<evidence type="ECO:0000256" key="1">
    <source>
        <dbReference type="SAM" id="MobiDB-lite"/>
    </source>
</evidence>
<feature type="region of interest" description="Disordered" evidence="1">
    <location>
        <begin position="53"/>
        <end position="87"/>
    </location>
</feature>
<proteinExistence type="predicted"/>
<dbReference type="AlphaFoldDB" id="A0A7C8IKC5"/>